<reference evidence="3" key="1">
    <citation type="journal article" date="2016" name="Nature">
        <title>Genome evolution in the allotetraploid frog Xenopus laevis.</title>
        <authorList>
            <person name="Session A.M."/>
            <person name="Uno Y."/>
            <person name="Kwon T."/>
            <person name="Chapman J.A."/>
            <person name="Toyoda A."/>
            <person name="Takahashi S."/>
            <person name="Fukui A."/>
            <person name="Hikosaka A."/>
            <person name="Suzuki A."/>
            <person name="Kondo M."/>
            <person name="van Heeringen S.J."/>
            <person name="Quigley I."/>
            <person name="Heinz S."/>
            <person name="Ogino H."/>
            <person name="Ochi H."/>
            <person name="Hellsten U."/>
            <person name="Lyons J.B."/>
            <person name="Simakov O."/>
            <person name="Putnam N."/>
            <person name="Stites J."/>
            <person name="Kuroki Y."/>
            <person name="Tanaka T."/>
            <person name="Michiue T."/>
            <person name="Watanabe M."/>
            <person name="Bogdanovic O."/>
            <person name="Lister R."/>
            <person name="Georgiou G."/>
            <person name="Paranjpe S.S."/>
            <person name="van Kruijsbergen I."/>
            <person name="Shu S."/>
            <person name="Carlson J."/>
            <person name="Kinoshita T."/>
            <person name="Ohta Y."/>
            <person name="Mawaribuchi S."/>
            <person name="Jenkins J."/>
            <person name="Grimwood J."/>
            <person name="Schmutz J."/>
            <person name="Mitros T."/>
            <person name="Mozaffari S.V."/>
            <person name="Suzuki Y."/>
            <person name="Haramoto Y."/>
            <person name="Yamamoto T.S."/>
            <person name="Takagi C."/>
            <person name="Heald R."/>
            <person name="Miller K."/>
            <person name="Haudenschild C."/>
            <person name="Kitzman J."/>
            <person name="Nakayama T."/>
            <person name="Izutsu Y."/>
            <person name="Robert J."/>
            <person name="Fortriede J."/>
            <person name="Burns K."/>
            <person name="Lotay V."/>
            <person name="Karimi K."/>
            <person name="Yasuoka Y."/>
            <person name="Dichmann D.S."/>
            <person name="Flajnik M.F."/>
            <person name="Houston D.W."/>
            <person name="Shendure J."/>
            <person name="DuPasquier L."/>
            <person name="Vize P.D."/>
            <person name="Zorn A.M."/>
            <person name="Ito M."/>
            <person name="Marcotte E.M."/>
            <person name="Wallingford J.B."/>
            <person name="Ito Y."/>
            <person name="Asashima M."/>
            <person name="Ueno N."/>
            <person name="Matsuda Y."/>
            <person name="Veenstra G.J."/>
            <person name="Fujiyama A."/>
            <person name="Harland R.M."/>
            <person name="Taira M."/>
            <person name="Rokhsar D.S."/>
        </authorList>
    </citation>
    <scope>NUCLEOTIDE SEQUENCE [LARGE SCALE GENOMIC DNA]</scope>
    <source>
        <strain evidence="3">J</strain>
    </source>
</reference>
<protein>
    <submittedName>
        <fullName evidence="2">Uncharacterized protein</fullName>
    </submittedName>
</protein>
<proteinExistence type="predicted"/>
<accession>A0A974CUJ4</accession>
<gene>
    <name evidence="2" type="ORF">XELAEV_18030075mg</name>
</gene>
<sequence>MSENLQRQFSKVAGAAPDTGEQGPSSFLFKWEEQNTDRICFHGHSLEAVLQHGNNPPTAININYWLYSLKKCKSRLCQHSELYEESNFPRS</sequence>
<name>A0A974CUJ4_XENLA</name>
<dbReference type="EMBL" id="CM004475">
    <property type="protein sequence ID" value="OCT78981.1"/>
    <property type="molecule type" value="Genomic_DNA"/>
</dbReference>
<evidence type="ECO:0000256" key="1">
    <source>
        <dbReference type="SAM" id="MobiDB-lite"/>
    </source>
</evidence>
<dbReference type="AlphaFoldDB" id="A0A974CUJ4"/>
<evidence type="ECO:0000313" key="3">
    <source>
        <dbReference type="Proteomes" id="UP000694892"/>
    </source>
</evidence>
<organism evidence="2 3">
    <name type="scientific">Xenopus laevis</name>
    <name type="common">African clawed frog</name>
    <dbReference type="NCBI Taxonomy" id="8355"/>
    <lineage>
        <taxon>Eukaryota</taxon>
        <taxon>Metazoa</taxon>
        <taxon>Chordata</taxon>
        <taxon>Craniata</taxon>
        <taxon>Vertebrata</taxon>
        <taxon>Euteleostomi</taxon>
        <taxon>Amphibia</taxon>
        <taxon>Batrachia</taxon>
        <taxon>Anura</taxon>
        <taxon>Pipoidea</taxon>
        <taxon>Pipidae</taxon>
        <taxon>Xenopodinae</taxon>
        <taxon>Xenopus</taxon>
        <taxon>Xenopus</taxon>
    </lineage>
</organism>
<feature type="region of interest" description="Disordered" evidence="1">
    <location>
        <begin position="1"/>
        <end position="27"/>
    </location>
</feature>
<evidence type="ECO:0000313" key="2">
    <source>
        <dbReference type="EMBL" id="OCT78981.1"/>
    </source>
</evidence>
<dbReference type="Proteomes" id="UP000694892">
    <property type="component" value="Chromosome 5S"/>
</dbReference>